<feature type="domain" description="Extensin-like C-terminal" evidence="1">
    <location>
        <begin position="11"/>
        <end position="167"/>
    </location>
</feature>
<accession>A0A2V3U546</accession>
<dbReference type="AlphaFoldDB" id="A0A2V3U546"/>
<reference evidence="2 3" key="1">
    <citation type="submission" date="2018-05" db="EMBL/GenBank/DDBJ databases">
        <title>Genomic Encyclopedia of Type Strains, Phase IV (KMG-IV): sequencing the most valuable type-strain genomes for metagenomic binning, comparative biology and taxonomic classification.</title>
        <authorList>
            <person name="Goeker M."/>
        </authorList>
    </citation>
    <scope>NUCLEOTIDE SEQUENCE [LARGE SCALE GENOMIC DNA]</scope>
    <source>
        <strain evidence="2 3">DSM 6462</strain>
    </source>
</reference>
<dbReference type="InterPro" id="IPR009683">
    <property type="entry name" value="Extensin-like_C"/>
</dbReference>
<organism evidence="2 3">
    <name type="scientific">Chelatococcus asaccharovorans</name>
    <dbReference type="NCBI Taxonomy" id="28210"/>
    <lineage>
        <taxon>Bacteria</taxon>
        <taxon>Pseudomonadati</taxon>
        <taxon>Pseudomonadota</taxon>
        <taxon>Alphaproteobacteria</taxon>
        <taxon>Hyphomicrobiales</taxon>
        <taxon>Chelatococcaceae</taxon>
        <taxon>Chelatococcus</taxon>
    </lineage>
</organism>
<dbReference type="Proteomes" id="UP000248021">
    <property type="component" value="Unassembled WGS sequence"/>
</dbReference>
<dbReference type="Pfam" id="PF06904">
    <property type="entry name" value="Extensin-like_C"/>
    <property type="match status" value="1"/>
</dbReference>
<keyword evidence="3" id="KW-1185">Reference proteome</keyword>
<dbReference type="RefSeq" id="WP_170147262.1">
    <property type="nucleotide sequence ID" value="NZ_JAHBRY010000001.1"/>
</dbReference>
<gene>
    <name evidence="2" type="ORF">C7450_106257</name>
</gene>
<sequence>MVVTPAVGVPQEGVCAVARPVRLEAVLIGHDRRIALNPPAVLSCSTAAAIAAWIREDLVPLADATGSPLVSITVADSYSCRPRNRLAGAKPSAHGNGLAFDLGAMELADKRILTMQSDSLTPAARQSLKASACERFGTVLGQGSDGYHEDHLHVDLIPRRPGRAICQWTLPRDSKG</sequence>
<comment type="caution">
    <text evidence="2">The sequence shown here is derived from an EMBL/GenBank/DDBJ whole genome shotgun (WGS) entry which is preliminary data.</text>
</comment>
<proteinExistence type="predicted"/>
<dbReference type="EMBL" id="QJJK01000006">
    <property type="protein sequence ID" value="PXW58081.1"/>
    <property type="molecule type" value="Genomic_DNA"/>
</dbReference>
<evidence type="ECO:0000313" key="2">
    <source>
        <dbReference type="EMBL" id="PXW58081.1"/>
    </source>
</evidence>
<protein>
    <submittedName>
        <fullName evidence="2">Extensin-like protein</fullName>
    </submittedName>
</protein>
<name>A0A2V3U546_9HYPH</name>
<evidence type="ECO:0000313" key="3">
    <source>
        <dbReference type="Proteomes" id="UP000248021"/>
    </source>
</evidence>
<evidence type="ECO:0000259" key="1">
    <source>
        <dbReference type="Pfam" id="PF06904"/>
    </source>
</evidence>